<evidence type="ECO:0000313" key="3">
    <source>
        <dbReference type="Proteomes" id="UP000625711"/>
    </source>
</evidence>
<comment type="caution">
    <text evidence="2">The sequence shown here is derived from an EMBL/GenBank/DDBJ whole genome shotgun (WGS) entry which is preliminary data.</text>
</comment>
<feature type="region of interest" description="Disordered" evidence="1">
    <location>
        <begin position="64"/>
        <end position="107"/>
    </location>
</feature>
<reference evidence="2" key="1">
    <citation type="submission" date="2020-08" db="EMBL/GenBank/DDBJ databases">
        <title>Genome sequencing and assembly of the red palm weevil Rhynchophorus ferrugineus.</title>
        <authorList>
            <person name="Dias G.B."/>
            <person name="Bergman C.M."/>
            <person name="Manee M."/>
        </authorList>
    </citation>
    <scope>NUCLEOTIDE SEQUENCE</scope>
    <source>
        <strain evidence="2">AA-2017</strain>
        <tissue evidence="2">Whole larva</tissue>
    </source>
</reference>
<accession>A0A834MCT8</accession>
<evidence type="ECO:0000256" key="1">
    <source>
        <dbReference type="SAM" id="MobiDB-lite"/>
    </source>
</evidence>
<proteinExistence type="predicted"/>
<sequence length="142" mass="15793">MADCEKACPKASGNTKESALRVTRPARNRRIIASVITDTSIGWKSETVGKQKCRTVIIPIPPTDDGIWRGQTKLPSNYHHGNRGASCTDPPGSHKEDRPGRALPFRRKNRAASDVERAFFVSQAPRLHLSKPENEYGTVFLR</sequence>
<gene>
    <name evidence="2" type="ORF">GWI33_006629</name>
</gene>
<feature type="region of interest" description="Disordered" evidence="1">
    <location>
        <begin position="1"/>
        <end position="21"/>
    </location>
</feature>
<protein>
    <submittedName>
        <fullName evidence="2">Uncharacterized protein</fullName>
    </submittedName>
</protein>
<dbReference type="EMBL" id="JAACXV010000333">
    <property type="protein sequence ID" value="KAF7279896.1"/>
    <property type="molecule type" value="Genomic_DNA"/>
</dbReference>
<name>A0A834MCT8_RHYFE</name>
<dbReference type="Proteomes" id="UP000625711">
    <property type="component" value="Unassembled WGS sequence"/>
</dbReference>
<evidence type="ECO:0000313" key="2">
    <source>
        <dbReference type="EMBL" id="KAF7279896.1"/>
    </source>
</evidence>
<keyword evidence="3" id="KW-1185">Reference proteome</keyword>
<dbReference type="AlphaFoldDB" id="A0A834MCT8"/>
<organism evidence="2 3">
    <name type="scientific">Rhynchophorus ferrugineus</name>
    <name type="common">Red palm weevil</name>
    <name type="synonym">Curculio ferrugineus</name>
    <dbReference type="NCBI Taxonomy" id="354439"/>
    <lineage>
        <taxon>Eukaryota</taxon>
        <taxon>Metazoa</taxon>
        <taxon>Ecdysozoa</taxon>
        <taxon>Arthropoda</taxon>
        <taxon>Hexapoda</taxon>
        <taxon>Insecta</taxon>
        <taxon>Pterygota</taxon>
        <taxon>Neoptera</taxon>
        <taxon>Endopterygota</taxon>
        <taxon>Coleoptera</taxon>
        <taxon>Polyphaga</taxon>
        <taxon>Cucujiformia</taxon>
        <taxon>Curculionidae</taxon>
        <taxon>Dryophthorinae</taxon>
        <taxon>Rhynchophorus</taxon>
    </lineage>
</organism>